<accession>A0A023G1H2</accession>
<evidence type="ECO:0000313" key="1">
    <source>
        <dbReference type="EMBL" id="JAC27614.1"/>
    </source>
</evidence>
<protein>
    <submittedName>
        <fullName evidence="1">Putative secreted mucin</fullName>
    </submittedName>
</protein>
<proteinExistence type="evidence at transcript level"/>
<sequence>MAAVVTEAAAMAPVVVATVAADGTRAAEAATVMASTRGDGEEVAETSAPVMETATVVDQCVEAPEATRSVALAHTATAVQGGRLPEINGEHQHDFNCGGKRG</sequence>
<name>A0A023G1H2_AMBTT</name>
<reference evidence="1" key="1">
    <citation type="submission" date="2014-03" db="EMBL/GenBank/DDBJ databases">
        <title>The sialotranscriptome of Amblyomma triste, Amblyomma parvum and Amblyomma cajennense ticks, uncovered by 454-based RNA-seq.</title>
        <authorList>
            <person name="Garcia G.R."/>
            <person name="Gardinassi L.G."/>
            <person name="Ribeiro J.M."/>
            <person name="Anatriello E."/>
            <person name="Ferreira B.R."/>
            <person name="Moreira H.N."/>
            <person name="Mafra C."/>
            <person name="Olegario M.M."/>
            <person name="Szabo P.J."/>
            <person name="Miranda-Santos I.K."/>
            <person name="Maruyama S.R."/>
        </authorList>
    </citation>
    <scope>NUCLEOTIDE SEQUENCE</scope>
    <source>
        <strain evidence="1">Mato Grasso do Sul</strain>
        <tissue evidence="1">Salivary glands</tissue>
    </source>
</reference>
<organism evidence="1">
    <name type="scientific">Amblyomma triste</name>
    <name type="common">Neotropical tick</name>
    <dbReference type="NCBI Taxonomy" id="251400"/>
    <lineage>
        <taxon>Eukaryota</taxon>
        <taxon>Metazoa</taxon>
        <taxon>Ecdysozoa</taxon>
        <taxon>Arthropoda</taxon>
        <taxon>Chelicerata</taxon>
        <taxon>Arachnida</taxon>
        <taxon>Acari</taxon>
        <taxon>Parasitiformes</taxon>
        <taxon>Ixodida</taxon>
        <taxon>Ixodoidea</taxon>
        <taxon>Ixodidae</taxon>
        <taxon>Amblyomminae</taxon>
        <taxon>Amblyomma</taxon>
    </lineage>
</organism>
<dbReference type="EMBL" id="GBBM01007804">
    <property type="protein sequence ID" value="JAC27614.1"/>
    <property type="molecule type" value="mRNA"/>
</dbReference>
<dbReference type="AlphaFoldDB" id="A0A023G1H2"/>